<reference evidence="12" key="1">
    <citation type="submission" date="2014-06" db="EMBL/GenBank/DDBJ databases">
        <authorList>
            <person name="Winans N.J."/>
            <person name="Newell P.D."/>
            <person name="Douglas A.E."/>
        </authorList>
    </citation>
    <scope>NUCLEOTIDE SEQUENCE [LARGE SCALE GENOMIC DNA]</scope>
    <source>
        <strain evidence="12">DsW_057</strain>
    </source>
</reference>
<dbReference type="SMART" id="SM00823">
    <property type="entry name" value="PKS_PP"/>
    <property type="match status" value="1"/>
</dbReference>
<name>A0A1Y3G5J5_9PROT</name>
<evidence type="ECO:0000259" key="9">
    <source>
        <dbReference type="PROSITE" id="PS52004"/>
    </source>
</evidence>
<dbReference type="InterPro" id="IPR020843">
    <property type="entry name" value="ER"/>
</dbReference>
<feature type="region of interest" description="N-terminal hotdog fold" evidence="7">
    <location>
        <begin position="908"/>
        <end position="1030"/>
    </location>
</feature>
<dbReference type="GO" id="GO:0006633">
    <property type="term" value="P:fatty acid biosynthetic process"/>
    <property type="evidence" value="ECO:0007669"/>
    <property type="project" value="InterPro"/>
</dbReference>
<feature type="active site" description="Proton acceptor; for dehydratase activity" evidence="7">
    <location>
        <position position="937"/>
    </location>
</feature>
<feature type="domain" description="Ketosynthase family 3 (KS3)" evidence="9">
    <location>
        <begin position="4"/>
        <end position="434"/>
    </location>
</feature>
<dbReference type="InterPro" id="IPR036736">
    <property type="entry name" value="ACP-like_sf"/>
</dbReference>
<dbReference type="GO" id="GO:0016491">
    <property type="term" value="F:oxidoreductase activity"/>
    <property type="evidence" value="ECO:0007669"/>
    <property type="project" value="InterPro"/>
</dbReference>
<dbReference type="PANTHER" id="PTHR43775:SF37">
    <property type="entry name" value="SI:DKEY-61P9.11"/>
    <property type="match status" value="1"/>
</dbReference>
<evidence type="ECO:0000259" key="8">
    <source>
        <dbReference type="PROSITE" id="PS50075"/>
    </source>
</evidence>
<dbReference type="InterPro" id="IPR013149">
    <property type="entry name" value="ADH-like_C"/>
</dbReference>
<dbReference type="InterPro" id="IPR016036">
    <property type="entry name" value="Malonyl_transacylase_ACP-bd"/>
</dbReference>
<dbReference type="SMART" id="SM00825">
    <property type="entry name" value="PKS_KS"/>
    <property type="match status" value="1"/>
</dbReference>
<dbReference type="SMART" id="SM00829">
    <property type="entry name" value="PKS_ER"/>
    <property type="match status" value="1"/>
</dbReference>
<evidence type="ECO:0000313" key="11">
    <source>
        <dbReference type="EMBL" id="OUJ05751.1"/>
    </source>
</evidence>
<dbReference type="SUPFAM" id="SSF51735">
    <property type="entry name" value="NAD(P)-binding Rossmann-fold domains"/>
    <property type="match status" value="3"/>
</dbReference>
<dbReference type="Pfam" id="PF08659">
    <property type="entry name" value="KR"/>
    <property type="match status" value="1"/>
</dbReference>
<dbReference type="PANTHER" id="PTHR43775">
    <property type="entry name" value="FATTY ACID SYNTHASE"/>
    <property type="match status" value="1"/>
</dbReference>
<dbReference type="InterPro" id="IPR050091">
    <property type="entry name" value="PKS_NRPS_Biosynth_Enz"/>
</dbReference>
<evidence type="ECO:0000256" key="6">
    <source>
        <dbReference type="ARBA" id="ARBA00023315"/>
    </source>
</evidence>
<keyword evidence="1" id="KW-0596">Phosphopantetheine</keyword>
<dbReference type="GO" id="GO:0004312">
    <property type="term" value="F:fatty acid synthase activity"/>
    <property type="evidence" value="ECO:0007669"/>
    <property type="project" value="TreeGrafter"/>
</dbReference>
<dbReference type="InterPro" id="IPR020807">
    <property type="entry name" value="PKS_DH"/>
</dbReference>
<dbReference type="CDD" id="cd00833">
    <property type="entry name" value="PKS"/>
    <property type="match status" value="1"/>
</dbReference>
<keyword evidence="5" id="KW-0511">Multifunctional enzyme</keyword>
<dbReference type="InterPro" id="IPR011032">
    <property type="entry name" value="GroES-like_sf"/>
</dbReference>
<keyword evidence="4" id="KW-0521">NADP</keyword>
<keyword evidence="2" id="KW-0597">Phosphoprotein</keyword>
<dbReference type="SUPFAM" id="SSF52151">
    <property type="entry name" value="FabD/lysophospholipase-like"/>
    <property type="match status" value="1"/>
</dbReference>
<dbReference type="Pfam" id="PF00550">
    <property type="entry name" value="PP-binding"/>
    <property type="match status" value="1"/>
</dbReference>
<dbReference type="Pfam" id="PF00109">
    <property type="entry name" value="ketoacyl-synt"/>
    <property type="match status" value="1"/>
</dbReference>
<dbReference type="GO" id="GO:0031177">
    <property type="term" value="F:phosphopantetheine binding"/>
    <property type="evidence" value="ECO:0007669"/>
    <property type="project" value="InterPro"/>
</dbReference>
<dbReference type="InterPro" id="IPR049552">
    <property type="entry name" value="PKS_DH_N"/>
</dbReference>
<dbReference type="SMART" id="SM00827">
    <property type="entry name" value="PKS_AT"/>
    <property type="match status" value="1"/>
</dbReference>
<evidence type="ECO:0000313" key="12">
    <source>
        <dbReference type="Proteomes" id="UP000242683"/>
    </source>
</evidence>
<dbReference type="PROSITE" id="PS52019">
    <property type="entry name" value="PKS_MFAS_DH"/>
    <property type="match status" value="1"/>
</dbReference>
<dbReference type="Gene3D" id="3.40.366.10">
    <property type="entry name" value="Malonyl-Coenzyme A Acyl Carrier Protein, domain 2"/>
    <property type="match status" value="1"/>
</dbReference>
<dbReference type="SUPFAM" id="SSF55048">
    <property type="entry name" value="Probable ACP-binding domain of malonyl-CoA ACP transacylase"/>
    <property type="match status" value="1"/>
</dbReference>
<dbReference type="InterPro" id="IPR057326">
    <property type="entry name" value="KR_dom"/>
</dbReference>
<gene>
    <name evidence="11" type="ORF">HK23_04275</name>
</gene>
<dbReference type="Gene3D" id="3.40.50.720">
    <property type="entry name" value="NAD(P)-binding Rossmann-like Domain"/>
    <property type="match status" value="3"/>
</dbReference>
<sequence length="2119" mass="232555">MHNKQEFAIIGTGLRLPKNITTLKEFWDFLNSGEDASSEVPKDRWSVDRYYDPAYETPGKTYMRRGSFLTQKLGYFEPQVFGISPREATLMDMQQRFLLEVAWEAFESAGIIPAHMNGSKTGVFVGSFSLDWLVSCGSPLNRNSIKDHFATTAASATMLSARLAHVFGLCGPCLTIDTACSSSLVAIHNACMSLENRECDVALAGGVNFLINPQAAMTMSRGHFLAKDGRSKSFSSDADGYGRGEGAALLVLKRLEDAVRVKDPIIGVICQSGVNHDGRGTAITVPNGAAQEALIQDVIHKSDLSEDDLDYVEAHGTGTPVGDPIEAAAIARAIAKNKQATGPLVVGSVKANIGHLEAAAGIAGVLKTLLCLEQREVPAQVNLDDINPNIECEKWNLHIPVKENVLLPPQKTVLYAGVNSFGYGGTNSMVVMRSCKKTEAKPVSKINNKKASLKRYLLPLSSAHEKGLSVAAESYITFLENNTDVDLFDVCYSAATHRTLFQNRAIVLAESKEEILQNLFDLKEGKQNPSVMTGRSFVAAKHGPIMVFSGMGSQWSGMGKTILTTLHPDVLAVSEEFDNAFVRISGWSLVAALTGEESASSSIHKTEIAQPAICLLEILIFKTLVVHGVQPAAIVGHSVGEVAAAYCAGALTLEDTVRTIYARSQLQARLAGAGTMLAVGTEREKVEEFIEKHALTVSVAAVNSLKSCTLSGPENDLKIVADHYSKHDIFVRFLNVEVPYHSVLMENIQSDMLEMLAGIHPVAPLRPLYSTVTGKKWSHNDKHDAKYWYLNSRQPVEFFEAFSKILQEIESQVILEVGSHPVLLPSIKEIISKSDIDIQTVHSLRRNNVDANWAESCLARLAIAGAALDWKRMTGGQRVDIPYYAWCREYYWSECQEAAADRLGLIVHPLLGLSMVSATPRWRATINQNYLPWLPDHCIENNIIFPASAYIEAALAVHFQIYGTHQSILKNFEIHSPILIEEKINCDVEWSYNTETKKLEGSTVTCGDDDSDPVWHKHVSVEILTALPWPLDTVTIFDPVAVKTFDKAAFYTMLADYGLQYGDQFQVVENIAVVPEGLWATLSLTAERASQSEQYAIHPALLDGAFQLIAAVVFEHNADNEYAYVPVSAERIIYHGQSCMKLTAVVSVGVISSTQLIADVRLYNASGHMVMSIDRLVCKAVPRITRQKKFESFLYKENWRKADPLPLLVDPQKILAVGDANQIKLFKSVSERYLLSVDDIVVPSVHDSLFFKKEFMGINFGDYKAIAFFCPIGKEKTQISDIEQLLTCVQAIPHFSAEEIWPRFCVITQCIPTDSDSSSQACSLNQAALRGFARGIELERSDLRLKIIEFDAEATEAAYAAIGAEMLHDDWEDHVLHHNSERFVARVIPTPLKNEIATLIPLAGRQDISAVLKASDTGSLEKLQYEVSKMRKPGEGEVTCQVLASALNFKDVLKAMALLPDSVVEDTFYGHELGMEAVVRISAVGEGVHNFETGKDYIVAAADCFATSFTAKSDTLFAIEKPTFLSACEAATLPVAFLTAWYGLMHLAKLQANESVLIHSASGGVGLAAIQVAKMRGAKIFATAGTEEKRAYLRNLGCDHVWSSRTLEFADEIHFLTDGRGVDVVLNSLSGEAQAASLASVAPLGRFVEIGKRDIIENNALAMRVFNENISFFSVDLDRLLKEKPQLIKDILVTMSGMIGKGDINPLPSTVYPAGKTVEAFRYLSSAKHIGKVVIDYTDLADVVGKEKLLPPPEIDAASAYLITGGFGGLGLEVADWLIASGARYLVLTGRNKTDNEVILNRIQTWRDAGIMLEERYFDVADKTSLKSCLSEFGKNLPNIKGIFHCACVFDDALLENITPERLTVGFSAKAVGAQNLDVLTRHIPLDFFVLFSSVTTMTGNIGQSVYIAANEVLNQICENRRALNLAGISLNLGPIDGVGILARNQVAADALENAGMKLLDIHEILHFLPDLIEQRWPQITIANINWETWFRVVPLVADLSRFTALHHLVGSLESTSETMLSLLSLPEENRLDFIVLRLKSIIAKTLHLQENAIEDNARLSELGLDSLAGVELQTGIRVEFGVEVSAMMLAKDDSIRSLAKKFYSQIQVKLSNLMSKDI</sequence>
<dbReference type="InterPro" id="IPR020806">
    <property type="entry name" value="PKS_PP-bd"/>
</dbReference>
<dbReference type="SMART" id="SM00822">
    <property type="entry name" value="PKS_KR"/>
    <property type="match status" value="1"/>
</dbReference>
<feature type="active site" description="Proton donor; for dehydratase activity" evidence="7">
    <location>
        <position position="1103"/>
    </location>
</feature>
<dbReference type="Pfam" id="PF02801">
    <property type="entry name" value="Ketoacyl-synt_C"/>
    <property type="match status" value="1"/>
</dbReference>
<evidence type="ECO:0000259" key="10">
    <source>
        <dbReference type="PROSITE" id="PS52019"/>
    </source>
</evidence>
<dbReference type="SMART" id="SM00826">
    <property type="entry name" value="PKS_DH"/>
    <property type="match status" value="1"/>
</dbReference>
<dbReference type="Gene3D" id="3.30.70.3290">
    <property type="match status" value="1"/>
</dbReference>
<dbReference type="FunFam" id="3.40.50.720:FF:000209">
    <property type="entry name" value="Polyketide synthase Pks12"/>
    <property type="match status" value="1"/>
</dbReference>
<feature type="domain" description="PKS/mFAS DH" evidence="10">
    <location>
        <begin position="908"/>
        <end position="1187"/>
    </location>
</feature>
<feature type="domain" description="Carrier" evidence="8">
    <location>
        <begin position="2033"/>
        <end position="2107"/>
    </location>
</feature>
<dbReference type="GO" id="GO:0008270">
    <property type="term" value="F:zinc ion binding"/>
    <property type="evidence" value="ECO:0007669"/>
    <property type="project" value="InterPro"/>
</dbReference>
<feature type="region of interest" description="C-terminal hotdog fold" evidence="7">
    <location>
        <begin position="1042"/>
        <end position="1187"/>
    </location>
</feature>
<dbReference type="Pfam" id="PF22621">
    <property type="entry name" value="CurL-like_PKS_C"/>
    <property type="match status" value="1"/>
</dbReference>
<dbReference type="Gene3D" id="3.90.180.10">
    <property type="entry name" value="Medium-chain alcohol dehydrogenases, catalytic domain"/>
    <property type="match status" value="1"/>
</dbReference>
<dbReference type="RefSeq" id="WP_086653562.1">
    <property type="nucleotide sequence ID" value="NZ_JOPG01000017.1"/>
</dbReference>
<dbReference type="SUPFAM" id="SSF53901">
    <property type="entry name" value="Thiolase-like"/>
    <property type="match status" value="1"/>
</dbReference>
<dbReference type="CDD" id="cd05195">
    <property type="entry name" value="enoyl_red"/>
    <property type="match status" value="1"/>
</dbReference>
<organism evidence="11 12">
    <name type="scientific">Acetobacter malorum</name>
    <dbReference type="NCBI Taxonomy" id="178901"/>
    <lineage>
        <taxon>Bacteria</taxon>
        <taxon>Pseudomonadati</taxon>
        <taxon>Pseudomonadota</taxon>
        <taxon>Alphaproteobacteria</taxon>
        <taxon>Acetobacterales</taxon>
        <taxon>Acetobacteraceae</taxon>
        <taxon>Acetobacter</taxon>
    </lineage>
</organism>
<dbReference type="InterPro" id="IPR014043">
    <property type="entry name" value="Acyl_transferase_dom"/>
</dbReference>
<dbReference type="PROSITE" id="PS00606">
    <property type="entry name" value="KS3_1"/>
    <property type="match status" value="1"/>
</dbReference>
<dbReference type="SUPFAM" id="SSF47336">
    <property type="entry name" value="ACP-like"/>
    <property type="match status" value="1"/>
</dbReference>
<dbReference type="PROSITE" id="PS01162">
    <property type="entry name" value="QOR_ZETA_CRYSTAL"/>
    <property type="match status" value="1"/>
</dbReference>
<dbReference type="Gene3D" id="1.10.1200.10">
    <property type="entry name" value="ACP-like"/>
    <property type="match status" value="1"/>
</dbReference>
<dbReference type="InterPro" id="IPR018201">
    <property type="entry name" value="Ketoacyl_synth_AS"/>
</dbReference>
<dbReference type="Pfam" id="PF21089">
    <property type="entry name" value="PKS_DH_N"/>
    <property type="match status" value="1"/>
</dbReference>
<dbReference type="InterPro" id="IPR016035">
    <property type="entry name" value="Acyl_Trfase/lysoPLipase"/>
</dbReference>
<dbReference type="InterPro" id="IPR049900">
    <property type="entry name" value="PKS_mFAS_DH"/>
</dbReference>
<dbReference type="InterPro" id="IPR002364">
    <property type="entry name" value="Quin_OxRdtase/zeta-crystal_CS"/>
</dbReference>
<dbReference type="Pfam" id="PF00107">
    <property type="entry name" value="ADH_zinc_N"/>
    <property type="match status" value="1"/>
</dbReference>
<evidence type="ECO:0000256" key="5">
    <source>
        <dbReference type="ARBA" id="ARBA00023268"/>
    </source>
</evidence>
<dbReference type="Pfam" id="PF00698">
    <property type="entry name" value="Acyl_transf_1"/>
    <property type="match status" value="1"/>
</dbReference>
<dbReference type="OrthoDB" id="9778690at2"/>
<dbReference type="InterPro" id="IPR020841">
    <property type="entry name" value="PKS_Beta-ketoAc_synthase_dom"/>
</dbReference>
<accession>A0A1Y3G5J5</accession>
<dbReference type="EMBL" id="JOPG01000017">
    <property type="protein sequence ID" value="OUJ05751.1"/>
    <property type="molecule type" value="Genomic_DNA"/>
</dbReference>
<evidence type="ECO:0000256" key="2">
    <source>
        <dbReference type="ARBA" id="ARBA00022553"/>
    </source>
</evidence>
<dbReference type="Proteomes" id="UP000242683">
    <property type="component" value="Unassembled WGS sequence"/>
</dbReference>
<dbReference type="PROSITE" id="PS50075">
    <property type="entry name" value="CARRIER"/>
    <property type="match status" value="1"/>
</dbReference>
<keyword evidence="3" id="KW-0808">Transferase</keyword>
<comment type="caution">
    <text evidence="11">The sequence shown here is derived from an EMBL/GenBank/DDBJ whole genome shotgun (WGS) entry which is preliminary data.</text>
</comment>
<dbReference type="GO" id="GO:0004315">
    <property type="term" value="F:3-oxoacyl-[acyl-carrier-protein] synthase activity"/>
    <property type="evidence" value="ECO:0007669"/>
    <property type="project" value="InterPro"/>
</dbReference>
<keyword evidence="6" id="KW-0012">Acyltransferase</keyword>
<evidence type="ECO:0000256" key="1">
    <source>
        <dbReference type="ARBA" id="ARBA00022450"/>
    </source>
</evidence>
<dbReference type="InterPro" id="IPR042104">
    <property type="entry name" value="PKS_dehydratase_sf"/>
</dbReference>
<dbReference type="InterPro" id="IPR049551">
    <property type="entry name" value="PKS_DH_C"/>
</dbReference>
<dbReference type="InterPro" id="IPR013968">
    <property type="entry name" value="PKS_KR"/>
</dbReference>
<evidence type="ECO:0000256" key="3">
    <source>
        <dbReference type="ARBA" id="ARBA00022679"/>
    </source>
</evidence>
<dbReference type="InterPro" id="IPR014031">
    <property type="entry name" value="Ketoacyl_synth_C"/>
</dbReference>
<proteinExistence type="predicted"/>
<dbReference type="Pfam" id="PF14765">
    <property type="entry name" value="PS-DH"/>
    <property type="match status" value="1"/>
</dbReference>
<dbReference type="Gene3D" id="3.10.129.110">
    <property type="entry name" value="Polyketide synthase dehydratase"/>
    <property type="match status" value="1"/>
</dbReference>
<evidence type="ECO:0000256" key="4">
    <source>
        <dbReference type="ARBA" id="ARBA00022857"/>
    </source>
</evidence>
<evidence type="ECO:0000256" key="7">
    <source>
        <dbReference type="PROSITE-ProRule" id="PRU01363"/>
    </source>
</evidence>
<dbReference type="PROSITE" id="PS52004">
    <property type="entry name" value="KS3_2"/>
    <property type="match status" value="1"/>
</dbReference>
<dbReference type="InterPro" id="IPR001227">
    <property type="entry name" value="Ac_transferase_dom_sf"/>
</dbReference>
<dbReference type="InterPro" id="IPR009081">
    <property type="entry name" value="PP-bd_ACP"/>
</dbReference>
<dbReference type="InterPro" id="IPR016039">
    <property type="entry name" value="Thiolase-like"/>
</dbReference>
<protein>
    <submittedName>
        <fullName evidence="11">Uncharacterized protein</fullName>
    </submittedName>
</protein>
<dbReference type="InterPro" id="IPR014030">
    <property type="entry name" value="Ketoacyl_synth_N"/>
</dbReference>
<dbReference type="SUPFAM" id="SSF50129">
    <property type="entry name" value="GroES-like"/>
    <property type="match status" value="1"/>
</dbReference>
<dbReference type="Gene3D" id="3.40.47.10">
    <property type="match status" value="1"/>
</dbReference>
<dbReference type="InterPro" id="IPR036291">
    <property type="entry name" value="NAD(P)-bd_dom_sf"/>
</dbReference>
<dbReference type="CDD" id="cd05274">
    <property type="entry name" value="KR_FAS_SDR_x"/>
    <property type="match status" value="1"/>
</dbReference>